<evidence type="ECO:0000256" key="2">
    <source>
        <dbReference type="ARBA" id="ARBA00022927"/>
    </source>
</evidence>
<evidence type="ECO:0000256" key="3">
    <source>
        <dbReference type="PROSITE-ProRule" id="PRU01006"/>
    </source>
</evidence>
<feature type="region of interest" description="Disordered" evidence="4">
    <location>
        <begin position="1"/>
        <end position="94"/>
    </location>
</feature>
<proteinExistence type="predicted"/>
<dbReference type="InterPro" id="IPR011990">
    <property type="entry name" value="TPR-like_helical_dom_sf"/>
</dbReference>
<dbReference type="GO" id="GO:0005770">
    <property type="term" value="C:late endosome"/>
    <property type="evidence" value="ECO:0007669"/>
    <property type="project" value="TreeGrafter"/>
</dbReference>
<dbReference type="InterPro" id="IPR045111">
    <property type="entry name" value="Vps41/Vps8"/>
</dbReference>
<evidence type="ECO:0000256" key="4">
    <source>
        <dbReference type="SAM" id="MobiDB-lite"/>
    </source>
</evidence>
<evidence type="ECO:0000256" key="1">
    <source>
        <dbReference type="ARBA" id="ARBA00022448"/>
    </source>
</evidence>
<organism evidence="6 7">
    <name type="scientific">Pristionchus entomophagus</name>
    <dbReference type="NCBI Taxonomy" id="358040"/>
    <lineage>
        <taxon>Eukaryota</taxon>
        <taxon>Metazoa</taxon>
        <taxon>Ecdysozoa</taxon>
        <taxon>Nematoda</taxon>
        <taxon>Chromadorea</taxon>
        <taxon>Rhabditida</taxon>
        <taxon>Rhabditina</taxon>
        <taxon>Diplogasteromorpha</taxon>
        <taxon>Diplogasteroidea</taxon>
        <taxon>Neodiplogasteridae</taxon>
        <taxon>Pristionchus</taxon>
    </lineage>
</organism>
<keyword evidence="7" id="KW-1185">Reference proteome</keyword>
<keyword evidence="2" id="KW-0653">Protein transport</keyword>
<dbReference type="GO" id="GO:0006623">
    <property type="term" value="P:protein targeting to vacuole"/>
    <property type="evidence" value="ECO:0007669"/>
    <property type="project" value="InterPro"/>
</dbReference>
<protein>
    <recommendedName>
        <fullName evidence="5">Vps41 beta-propeller domain-containing protein</fullName>
    </recommendedName>
</protein>
<reference evidence="6" key="1">
    <citation type="submission" date="2023-10" db="EMBL/GenBank/DDBJ databases">
        <title>Genome assembly of Pristionchus species.</title>
        <authorList>
            <person name="Yoshida K."/>
            <person name="Sommer R.J."/>
        </authorList>
    </citation>
    <scope>NUCLEOTIDE SEQUENCE</scope>
    <source>
        <strain evidence="6">RS0144</strain>
    </source>
</reference>
<dbReference type="Gene3D" id="2.130.10.10">
    <property type="entry name" value="YVTN repeat-like/Quinoprotein amine dehydrogenase"/>
    <property type="match status" value="1"/>
</dbReference>
<gene>
    <name evidence="6" type="ORF">PENTCL1PPCAC_25684</name>
</gene>
<dbReference type="Pfam" id="PF23556">
    <property type="entry name" value="TPR_Vps41"/>
    <property type="match status" value="1"/>
</dbReference>
<dbReference type="Gene3D" id="1.25.40.10">
    <property type="entry name" value="Tetratricopeptide repeat domain"/>
    <property type="match status" value="1"/>
</dbReference>
<dbReference type="SUPFAM" id="SSF101908">
    <property type="entry name" value="Putative isomerase YbhE"/>
    <property type="match status" value="1"/>
</dbReference>
<name>A0AAV5UBH9_9BILA</name>
<evidence type="ECO:0000313" key="6">
    <source>
        <dbReference type="EMBL" id="GMT03510.1"/>
    </source>
</evidence>
<feature type="domain" description="Vps41 beta-propeller" evidence="5">
    <location>
        <begin position="104"/>
        <end position="358"/>
    </location>
</feature>
<dbReference type="GO" id="GO:0016236">
    <property type="term" value="P:macroautophagy"/>
    <property type="evidence" value="ECO:0007669"/>
    <property type="project" value="TreeGrafter"/>
</dbReference>
<dbReference type="PANTHER" id="PTHR12616:SF1">
    <property type="entry name" value="VACUOLAR PROTEIN SORTING-ASSOCIATED PROTEIN 41 HOMOLOG"/>
    <property type="match status" value="1"/>
</dbReference>
<feature type="compositionally biased region" description="Acidic residues" evidence="4">
    <location>
        <begin position="84"/>
        <end position="94"/>
    </location>
</feature>
<dbReference type="PANTHER" id="PTHR12616">
    <property type="entry name" value="VACUOLAR PROTEIN SORTING VPS41"/>
    <property type="match status" value="1"/>
</dbReference>
<feature type="non-terminal residue" evidence="6">
    <location>
        <position position="1"/>
    </location>
</feature>
<comment type="caution">
    <text evidence="6">The sequence shown here is derived from an EMBL/GenBank/DDBJ whole genome shotgun (WGS) entry which is preliminary data.</text>
</comment>
<accession>A0AAV5UBH9</accession>
<feature type="compositionally biased region" description="Low complexity" evidence="4">
    <location>
        <begin position="62"/>
        <end position="71"/>
    </location>
</feature>
<dbReference type="InterPro" id="IPR057780">
    <property type="entry name" value="Beta-prop_Vps41"/>
</dbReference>
<dbReference type="InterPro" id="IPR000547">
    <property type="entry name" value="Clathrin_H-chain/VPS_repeat"/>
</dbReference>
<keyword evidence="1" id="KW-0813">Transport</keyword>
<evidence type="ECO:0000313" key="7">
    <source>
        <dbReference type="Proteomes" id="UP001432027"/>
    </source>
</evidence>
<dbReference type="AlphaFoldDB" id="A0AAV5UBH9"/>
<dbReference type="PROSITE" id="PS50236">
    <property type="entry name" value="CHCR"/>
    <property type="match status" value="1"/>
</dbReference>
<sequence>SAEPNEVDAASPASVVSVIERAAPSSEEGREKEEENEGYQMNGGQVKKDLEDNQEEQPGGSETLPNLQLQLPEEEERPTRMPVDEPDEVEMEDEEEVLLEPMFNYKRIKGDDVDRMFSRESATAIFAHDKFIVIGTSAGNIWVMDQTGHVDKESAPVYRAHRVAVSRLAVDSTGSYIMSAANDGKVIIKGILCDELNYTLTVPEVARAIALTAEFARPASGNVFVVADRNLVVHSKGFFGYGDKVVYRGSERDGYITRTSCQGPFVAFTNEQGTRIFDRSVERVLSVVSPKHDVDRLRSNKHPPQHCWLDNFTLAVGWADTLIIAAITTHDEGGVRRRRVTIHYSWTLDLLISGVSFTVRDNKWDEIVLIGLKIDAEGGLNGDFLDTVSMVSSAPSLISSPISPPPSIVGEEHAPILQLLILAPVGLNEYDLQAEDRISLALKARTTAAQVHLGALPYDGLYFLLAPHFFLYAEPFQPENKIGWRLENGLVEEAWELACSSADIEVKSRVGRTMIEKLIHEGRCKYATSRLKEVCGESKEEWEYFVDLWEKERMVTLLAECLPTAKPQLEPECYEAVLLSALYNEIPLFRKLVQMWNPDLYRVGSITYRTLARLQEATMSNTESVLSQEDDKSLYLALAHLYNYERKFDSSIKIYTALKDKQIFSVVDKYSLFDMVKDQISDLMTIDSDLALRLLLDNEYDVSPGTVMTTIARQPRLQMLYLGKLFARHEGDQFADTAVKLYAEHDRKALLPFLKSSEKYTISRALQICKDKGLIEERIFLLGKSGNRIEALNLMISHHNRIDLAISFCQEHEDKDLWSYLVDEIVKRPQHMKLLLSTAGPSLDPLFVVQRMPADLVVPGLRDALAKILSDYAMQVELQRGCHDATLADVRVLMTSMLGFANAAIAVSTRMRCALCDRLILGRGGGEIKLFACHHTVHGACALAERKETSERGVTPSSHNAGLVVCPICSDDTN</sequence>
<feature type="repeat" description="CHCR" evidence="3">
    <location>
        <begin position="692"/>
        <end position="834"/>
    </location>
</feature>
<dbReference type="InterPro" id="IPR015943">
    <property type="entry name" value="WD40/YVTN_repeat-like_dom_sf"/>
</dbReference>
<feature type="compositionally biased region" description="Low complexity" evidence="4">
    <location>
        <begin position="9"/>
        <end position="18"/>
    </location>
</feature>
<dbReference type="GO" id="GO:0030897">
    <property type="term" value="C:HOPS complex"/>
    <property type="evidence" value="ECO:0007669"/>
    <property type="project" value="TreeGrafter"/>
</dbReference>
<dbReference type="GO" id="GO:0034058">
    <property type="term" value="P:endosomal vesicle fusion"/>
    <property type="evidence" value="ECO:0007669"/>
    <property type="project" value="TreeGrafter"/>
</dbReference>
<evidence type="ECO:0000259" key="5">
    <source>
        <dbReference type="Pfam" id="PF23411"/>
    </source>
</evidence>
<dbReference type="Pfam" id="PF23411">
    <property type="entry name" value="Beta-prop_Vps41"/>
    <property type="match status" value="1"/>
</dbReference>
<dbReference type="EMBL" id="BTSX01000006">
    <property type="protein sequence ID" value="GMT03510.1"/>
    <property type="molecule type" value="Genomic_DNA"/>
</dbReference>
<dbReference type="Proteomes" id="UP001432027">
    <property type="component" value="Unassembled WGS sequence"/>
</dbReference>
<dbReference type="SMART" id="SM00299">
    <property type="entry name" value="CLH"/>
    <property type="match status" value="1"/>
</dbReference>
<dbReference type="GO" id="GO:0009267">
    <property type="term" value="P:cellular response to starvation"/>
    <property type="evidence" value="ECO:0007669"/>
    <property type="project" value="TreeGrafter"/>
</dbReference>